<reference evidence="1 2" key="1">
    <citation type="submission" date="2018-10" db="EMBL/GenBank/DDBJ databases">
        <title>Rhodobacter sp . BO-81.</title>
        <authorList>
            <person name="Im W.T."/>
        </authorList>
    </citation>
    <scope>NUCLEOTIDE SEQUENCE [LARGE SCALE GENOMIC DNA]</scope>
    <source>
        <strain evidence="1 2">BO-81</strain>
    </source>
</reference>
<evidence type="ECO:0000313" key="2">
    <source>
        <dbReference type="Proteomes" id="UP000279673"/>
    </source>
</evidence>
<name>A0A421BJ40_9RHOB</name>
<dbReference type="AlphaFoldDB" id="A0A421BJ40"/>
<dbReference type="EMBL" id="RCHI01000050">
    <property type="protein sequence ID" value="RLL60542.1"/>
    <property type="molecule type" value="Genomic_DNA"/>
</dbReference>
<evidence type="ECO:0008006" key="3">
    <source>
        <dbReference type="Google" id="ProtNLM"/>
    </source>
</evidence>
<dbReference type="Gene3D" id="4.10.410.40">
    <property type="match status" value="1"/>
</dbReference>
<organism evidence="1 2">
    <name type="scientific">Paenirhodobacter hankyongi</name>
    <dbReference type="NCBI Taxonomy" id="2294033"/>
    <lineage>
        <taxon>Bacteria</taxon>
        <taxon>Pseudomonadati</taxon>
        <taxon>Pseudomonadota</taxon>
        <taxon>Alphaproteobacteria</taxon>
        <taxon>Rhodobacterales</taxon>
        <taxon>Rhodobacter group</taxon>
        <taxon>Paenirhodobacter</taxon>
    </lineage>
</organism>
<comment type="caution">
    <text evidence="1">The sequence shown here is derived from an EMBL/GenBank/DDBJ whole genome shotgun (WGS) entry which is preliminary data.</text>
</comment>
<proteinExistence type="predicted"/>
<gene>
    <name evidence="1" type="ORF">DYS74_18420</name>
</gene>
<dbReference type="Proteomes" id="UP000279673">
    <property type="component" value="Unassembled WGS sequence"/>
</dbReference>
<dbReference type="RefSeq" id="WP_121535068.1">
    <property type="nucleotide sequence ID" value="NZ_RCHI01000050.1"/>
</dbReference>
<keyword evidence="2" id="KW-1185">Reference proteome</keyword>
<evidence type="ECO:0000313" key="1">
    <source>
        <dbReference type="EMBL" id="RLL60542.1"/>
    </source>
</evidence>
<sequence>MTNMTYIGATIEVAAGKPATIDATGFGSMSFAEVGEILEWGEIGDTSEDSTETTLKGRVLHTNGAVDGGTSDFTFLRSDSSDAGRDLLIAKNNTNDDVSFKITDPDGEISYFHGKVANVRDRARSASTQKGMSGQARINCAVVRVAA</sequence>
<accession>A0A421BJ40</accession>
<protein>
    <recommendedName>
        <fullName evidence="3">Phage tail protein</fullName>
    </recommendedName>
</protein>